<evidence type="ECO:0000313" key="3">
    <source>
        <dbReference type="Proteomes" id="UP000220034"/>
    </source>
</evidence>
<sequence length="145" mass="15615">MKTIMTGIYKGAATLLAAGLISGCMSESMMAAMEEQGNSLHALYFSQQLPDTAAQIRYRLVGNGRGGSQLCGYTDASTSNDRTLAADMLDHGKLTLAGRTYDVDMTPLAAARERCVNTDVAWDFDLPMHEMDLGVSDASVYAYVE</sequence>
<feature type="signal peptide" evidence="1">
    <location>
        <begin position="1"/>
        <end position="31"/>
    </location>
</feature>
<feature type="chain" id="PRO_5012361218" description="Lipoprotein" evidence="1">
    <location>
        <begin position="32"/>
        <end position="145"/>
    </location>
</feature>
<keyword evidence="1" id="KW-0732">Signal</keyword>
<evidence type="ECO:0000256" key="1">
    <source>
        <dbReference type="SAM" id="SignalP"/>
    </source>
</evidence>
<dbReference type="RefSeq" id="WP_097931232.1">
    <property type="nucleotide sequence ID" value="NZ_OCTN01000007.1"/>
</dbReference>
<evidence type="ECO:0008006" key="4">
    <source>
        <dbReference type="Google" id="ProtNLM"/>
    </source>
</evidence>
<name>A0A2C9CV32_9RHOB</name>
<proteinExistence type="predicted"/>
<dbReference type="PROSITE" id="PS51257">
    <property type="entry name" value="PROKAR_LIPOPROTEIN"/>
    <property type="match status" value="1"/>
</dbReference>
<keyword evidence="3" id="KW-1185">Reference proteome</keyword>
<gene>
    <name evidence="2" type="ORF">SAMN06273572_10791</name>
</gene>
<accession>A0A2C9CV32</accession>
<organism evidence="2 3">
    <name type="scientific">Pontivivens marinum</name>
    <dbReference type="NCBI Taxonomy" id="1690039"/>
    <lineage>
        <taxon>Bacteria</taxon>
        <taxon>Pseudomonadati</taxon>
        <taxon>Pseudomonadota</taxon>
        <taxon>Alphaproteobacteria</taxon>
        <taxon>Rhodobacterales</taxon>
        <taxon>Paracoccaceae</taxon>
        <taxon>Pontivivens</taxon>
    </lineage>
</organism>
<dbReference type="EMBL" id="OCTN01000007">
    <property type="protein sequence ID" value="SOH95070.1"/>
    <property type="molecule type" value="Genomic_DNA"/>
</dbReference>
<dbReference type="AlphaFoldDB" id="A0A2C9CV32"/>
<dbReference type="Proteomes" id="UP000220034">
    <property type="component" value="Unassembled WGS sequence"/>
</dbReference>
<reference evidence="3" key="1">
    <citation type="submission" date="2017-09" db="EMBL/GenBank/DDBJ databases">
        <authorList>
            <person name="Varghese N."/>
            <person name="Submissions S."/>
        </authorList>
    </citation>
    <scope>NUCLEOTIDE SEQUENCE [LARGE SCALE GENOMIC DNA]</scope>
    <source>
        <strain evidence="3">C7</strain>
    </source>
</reference>
<evidence type="ECO:0000313" key="2">
    <source>
        <dbReference type="EMBL" id="SOH95070.1"/>
    </source>
</evidence>
<protein>
    <recommendedName>
        <fullName evidence="4">Lipoprotein</fullName>
    </recommendedName>
</protein>